<evidence type="ECO:0000313" key="3">
    <source>
        <dbReference type="Proteomes" id="UP001589688"/>
    </source>
</evidence>
<accession>A0ABV5ZHG6</accession>
<dbReference type="Proteomes" id="UP001589688">
    <property type="component" value="Unassembled WGS sequence"/>
</dbReference>
<name>A0ABV5ZHG6_9BACT</name>
<feature type="region of interest" description="Disordered" evidence="1">
    <location>
        <begin position="1"/>
        <end position="52"/>
    </location>
</feature>
<comment type="caution">
    <text evidence="2">The sequence shown here is derived from an EMBL/GenBank/DDBJ whole genome shotgun (WGS) entry which is preliminary data.</text>
</comment>
<feature type="compositionally biased region" description="Basic and acidic residues" evidence="1">
    <location>
        <begin position="27"/>
        <end position="36"/>
    </location>
</feature>
<evidence type="ECO:0000256" key="1">
    <source>
        <dbReference type="SAM" id="MobiDB-lite"/>
    </source>
</evidence>
<sequence length="66" mass="7175">MSFKVKGSPAAGETHAKKGVSAAAESQKTEKTELRQLPKRKKMSRQHFGSCRSSFLNKIQSAAPAE</sequence>
<reference evidence="2 3" key="1">
    <citation type="submission" date="2024-09" db="EMBL/GenBank/DDBJ databases">
        <authorList>
            <person name="Sun Q."/>
            <person name="Mori K."/>
        </authorList>
    </citation>
    <scope>NUCLEOTIDE SEQUENCE [LARGE SCALE GENOMIC DNA]</scope>
    <source>
        <strain evidence="2 3">ATCC 51272</strain>
    </source>
</reference>
<evidence type="ECO:0000313" key="2">
    <source>
        <dbReference type="EMBL" id="MFB9896390.1"/>
    </source>
</evidence>
<dbReference type="RefSeq" id="WP_044127020.1">
    <property type="nucleotide sequence ID" value="NZ_JADU01000018.1"/>
</dbReference>
<organism evidence="2 3">
    <name type="scientific">Hallella seregens ATCC 51272</name>
    <dbReference type="NCBI Taxonomy" id="1336250"/>
    <lineage>
        <taxon>Bacteria</taxon>
        <taxon>Pseudomonadati</taxon>
        <taxon>Bacteroidota</taxon>
        <taxon>Bacteroidia</taxon>
        <taxon>Bacteroidales</taxon>
        <taxon>Prevotellaceae</taxon>
        <taxon>Hallella</taxon>
    </lineage>
</organism>
<proteinExistence type="predicted"/>
<dbReference type="EMBL" id="JBHLZF010000001">
    <property type="protein sequence ID" value="MFB9896390.1"/>
    <property type="molecule type" value="Genomic_DNA"/>
</dbReference>
<protein>
    <submittedName>
        <fullName evidence="2">Uncharacterized protein</fullName>
    </submittedName>
</protein>
<keyword evidence="3" id="KW-1185">Reference proteome</keyword>
<gene>
    <name evidence="2" type="ORF">ACFFK8_00745</name>
</gene>